<name>A0A979GX50_CHIPD</name>
<feature type="transmembrane region" description="Helical" evidence="1">
    <location>
        <begin position="63"/>
        <end position="83"/>
    </location>
</feature>
<dbReference type="EMBL" id="CP001699">
    <property type="protein sequence ID" value="ACU62329.1"/>
    <property type="molecule type" value="Genomic_DNA"/>
</dbReference>
<evidence type="ECO:0000313" key="3">
    <source>
        <dbReference type="Proteomes" id="UP000002215"/>
    </source>
</evidence>
<protein>
    <recommendedName>
        <fullName evidence="4">PH domain-containing protein</fullName>
    </recommendedName>
</protein>
<gene>
    <name evidence="2" type="ordered locus">Cpin_4895</name>
</gene>
<keyword evidence="1" id="KW-1133">Transmembrane helix</keyword>
<feature type="transmembrane region" description="Helical" evidence="1">
    <location>
        <begin position="25"/>
        <end position="51"/>
    </location>
</feature>
<proteinExistence type="predicted"/>
<reference evidence="2 3" key="2">
    <citation type="journal article" date="2010" name="Stand. Genomic Sci.">
        <title>Complete genome sequence of Chitinophaga pinensis type strain (UQM 2034).</title>
        <authorList>
            <person name="Glavina Del Rio T."/>
            <person name="Abt B."/>
            <person name="Spring S."/>
            <person name="Lapidus A."/>
            <person name="Nolan M."/>
            <person name="Tice H."/>
            <person name="Copeland A."/>
            <person name="Cheng J.F."/>
            <person name="Chen F."/>
            <person name="Bruce D."/>
            <person name="Goodwin L."/>
            <person name="Pitluck S."/>
            <person name="Ivanova N."/>
            <person name="Mavromatis K."/>
            <person name="Mikhailova N."/>
            <person name="Pati A."/>
            <person name="Chen A."/>
            <person name="Palaniappan K."/>
            <person name="Land M."/>
            <person name="Hauser L."/>
            <person name="Chang Y.J."/>
            <person name="Jeffries C.D."/>
            <person name="Chain P."/>
            <person name="Saunders E."/>
            <person name="Detter J.C."/>
            <person name="Brettin T."/>
            <person name="Rohde M."/>
            <person name="Goker M."/>
            <person name="Bristow J."/>
            <person name="Eisen J.A."/>
            <person name="Markowitz V."/>
            <person name="Hugenholtz P."/>
            <person name="Kyrpides N.C."/>
            <person name="Klenk H.P."/>
            <person name="Lucas S."/>
        </authorList>
    </citation>
    <scope>NUCLEOTIDE SEQUENCE [LARGE SCALE GENOMIC DNA]</scope>
    <source>
        <strain evidence="3">ATCC 43595 / DSM 2588 / LMG 13176 / NBRC 15968 / NCIMB 11800 / UQM 2034</strain>
    </source>
</reference>
<sequence length="164" mass="18521">MSETVTHPSATAEEPSSLPLFETNLFFGDLLICISFATISIIAAVVCMYLMSPTSWGGQLTMALFFLLIAGWILFTPHTFHLYGDKLIIKKPLTHLSGTTTVIPLSAIRQVQFTRFSGPRRGTFMRIKTHGKTIEYRITDRPYIDDMIWHLQQLGVKARRNSIS</sequence>
<evidence type="ECO:0008006" key="4">
    <source>
        <dbReference type="Google" id="ProtNLM"/>
    </source>
</evidence>
<dbReference type="KEGG" id="cpi:Cpin_4895"/>
<reference evidence="3" key="1">
    <citation type="submission" date="2009-08" db="EMBL/GenBank/DDBJ databases">
        <title>The complete genome of Chitinophaga pinensis DSM 2588.</title>
        <authorList>
            <consortium name="US DOE Joint Genome Institute (JGI-PGF)"/>
            <person name="Lucas S."/>
            <person name="Copeland A."/>
            <person name="Lapidus A."/>
            <person name="Glavina del Rio T."/>
            <person name="Dalin E."/>
            <person name="Tice H."/>
            <person name="Bruce D."/>
            <person name="Goodwin L."/>
            <person name="Pitluck S."/>
            <person name="Kyrpides N."/>
            <person name="Mavromatis K."/>
            <person name="Ivanova N."/>
            <person name="Mikhailova N."/>
            <person name="Sims D."/>
            <person name="Meinche L."/>
            <person name="Brettin T."/>
            <person name="Detter J.C."/>
            <person name="Han C."/>
            <person name="Larimer F."/>
            <person name="Land M."/>
            <person name="Hauser L."/>
            <person name="Markowitz V."/>
            <person name="Cheng J.-F."/>
            <person name="Hugenholtz P."/>
            <person name="Woyke T."/>
            <person name="Wu D."/>
            <person name="Spring S."/>
            <person name="Klenk H.-P."/>
            <person name="Eisen J.A."/>
        </authorList>
    </citation>
    <scope>NUCLEOTIDE SEQUENCE [LARGE SCALE GENOMIC DNA]</scope>
    <source>
        <strain evidence="3">ATCC 43595 / DSM 2588 / LMG 13176 / NBRC 15968 / NCIMB 11800 / UQM 2034</strain>
    </source>
</reference>
<dbReference type="OrthoDB" id="9822220at2"/>
<evidence type="ECO:0000256" key="1">
    <source>
        <dbReference type="SAM" id="Phobius"/>
    </source>
</evidence>
<dbReference type="RefSeq" id="WP_012792497.1">
    <property type="nucleotide sequence ID" value="NC_013132.1"/>
</dbReference>
<accession>A0A979GX50</accession>
<evidence type="ECO:0000313" key="2">
    <source>
        <dbReference type="EMBL" id="ACU62329.1"/>
    </source>
</evidence>
<keyword evidence="1" id="KW-0472">Membrane</keyword>
<organism evidence="2 3">
    <name type="scientific">Chitinophaga pinensis (strain ATCC 43595 / DSM 2588 / LMG 13176 / NBRC 15968 / NCIMB 11800 / UQM 2034)</name>
    <dbReference type="NCBI Taxonomy" id="485918"/>
    <lineage>
        <taxon>Bacteria</taxon>
        <taxon>Pseudomonadati</taxon>
        <taxon>Bacteroidota</taxon>
        <taxon>Chitinophagia</taxon>
        <taxon>Chitinophagales</taxon>
        <taxon>Chitinophagaceae</taxon>
        <taxon>Chitinophaga</taxon>
    </lineage>
</organism>
<dbReference type="AlphaFoldDB" id="A0A979GX50"/>
<keyword evidence="1" id="KW-0812">Transmembrane</keyword>
<dbReference type="Proteomes" id="UP000002215">
    <property type="component" value="Chromosome"/>
</dbReference>